<reference evidence="9 10" key="1">
    <citation type="submission" date="2016-11" db="EMBL/GenBank/DDBJ databases">
        <title>The macronuclear genome of Stentor coeruleus: a giant cell with tiny introns.</title>
        <authorList>
            <person name="Slabodnick M."/>
            <person name="Ruby J.G."/>
            <person name="Reiff S.B."/>
            <person name="Swart E.C."/>
            <person name="Gosai S."/>
            <person name="Prabakaran S."/>
            <person name="Witkowska E."/>
            <person name="Larue G.E."/>
            <person name="Fisher S."/>
            <person name="Freeman R.M."/>
            <person name="Gunawardena J."/>
            <person name="Chu W."/>
            <person name="Stover N.A."/>
            <person name="Gregory B.D."/>
            <person name="Nowacki M."/>
            <person name="Derisi J."/>
            <person name="Roy S.W."/>
            <person name="Marshall W.F."/>
            <person name="Sood P."/>
        </authorList>
    </citation>
    <scope>NUCLEOTIDE SEQUENCE [LARGE SCALE GENOMIC DNA]</scope>
    <source>
        <strain evidence="9">WM001</strain>
    </source>
</reference>
<evidence type="ECO:0000256" key="5">
    <source>
        <dbReference type="ARBA" id="ARBA00022833"/>
    </source>
</evidence>
<keyword evidence="10" id="KW-1185">Reference proteome</keyword>
<dbReference type="PROSITE" id="PS51747">
    <property type="entry name" value="CYT_DCMP_DEAMINASES_2"/>
    <property type="match status" value="1"/>
</dbReference>
<dbReference type="OrthoDB" id="6710946at2759"/>
<name>A0A1R2CLZ2_9CILI</name>
<evidence type="ECO:0000256" key="3">
    <source>
        <dbReference type="ARBA" id="ARBA00022727"/>
    </source>
</evidence>
<keyword evidence="5" id="KW-0862">Zinc</keyword>
<comment type="similarity">
    <text evidence="1">Belongs to the cytidine and deoxycytidylate deaminase family.</text>
</comment>
<dbReference type="GO" id="GO:0005737">
    <property type="term" value="C:cytoplasm"/>
    <property type="evidence" value="ECO:0007669"/>
    <property type="project" value="TreeGrafter"/>
</dbReference>
<keyword evidence="2" id="KW-0479">Metal-binding</keyword>
<evidence type="ECO:0000256" key="7">
    <source>
        <dbReference type="ARBA" id="ARBA00041763"/>
    </source>
</evidence>
<evidence type="ECO:0000256" key="1">
    <source>
        <dbReference type="ARBA" id="ARBA00006576"/>
    </source>
</evidence>
<comment type="caution">
    <text evidence="9">The sequence shown here is derived from an EMBL/GenBank/DDBJ whole genome shotgun (WGS) entry which is preliminary data.</text>
</comment>
<dbReference type="InterPro" id="IPR002125">
    <property type="entry name" value="CMP_dCMP_dom"/>
</dbReference>
<dbReference type="PANTHER" id="PTHR11086:SF18">
    <property type="entry name" value="DEOXYCYTIDYLATE DEAMINASE"/>
    <property type="match status" value="1"/>
</dbReference>
<dbReference type="AlphaFoldDB" id="A0A1R2CLZ2"/>
<sequence>MVILGIAGTLSSGKDLIVSHLEQTYNFQPINLNTTNPENIESLSYESSPLQLIEEPIHFIKTKELLQKLKEDRKVNYMIYPIQYIDQLKALRTDPYFFLLGIDAPVQSRYRNFVKKHGKPTDQLRGFIAKDDNSKFLTNISQILFSSDRIIHNTGSKEELYTQIDTIDILNFAHIRPSIDIYYARMAELVSKRAGCLHHKNGCIITNNNRIVSTGYSGILKTHIQCVDGGCEVCYHNLPGECICTHAELGTIIEGKIAKVKGSTMYVRLFPCIFCAQAIIQAKIALVVYSDEQSFDENVKEYMEKAGVKVKMVSIVV</sequence>
<evidence type="ECO:0000256" key="4">
    <source>
        <dbReference type="ARBA" id="ARBA00022801"/>
    </source>
</evidence>
<accession>A0A1R2CLZ2</accession>
<dbReference type="GO" id="GO:0004132">
    <property type="term" value="F:dCMP deaminase activity"/>
    <property type="evidence" value="ECO:0007669"/>
    <property type="project" value="TreeGrafter"/>
</dbReference>
<dbReference type="GO" id="GO:0008270">
    <property type="term" value="F:zinc ion binding"/>
    <property type="evidence" value="ECO:0007669"/>
    <property type="project" value="InterPro"/>
</dbReference>
<dbReference type="PROSITE" id="PS00903">
    <property type="entry name" value="CYT_DCMP_DEAMINASES_1"/>
    <property type="match status" value="1"/>
</dbReference>
<dbReference type="EC" id="3.5.4.12" evidence="6"/>
<evidence type="ECO:0000313" key="10">
    <source>
        <dbReference type="Proteomes" id="UP000187209"/>
    </source>
</evidence>
<dbReference type="InterPro" id="IPR015517">
    <property type="entry name" value="dCMP_deaminase-rel"/>
</dbReference>
<gene>
    <name evidence="9" type="ORF">SteCoe_7725</name>
</gene>
<evidence type="ECO:0000256" key="6">
    <source>
        <dbReference type="ARBA" id="ARBA00038938"/>
    </source>
</evidence>
<dbReference type="Gene3D" id="3.40.50.300">
    <property type="entry name" value="P-loop containing nucleotide triphosphate hydrolases"/>
    <property type="match status" value="1"/>
</dbReference>
<protein>
    <recommendedName>
        <fullName evidence="7">dCMP deaminase</fullName>
        <ecNumber evidence="6">3.5.4.12</ecNumber>
    </recommendedName>
    <alternativeName>
        <fullName evidence="7">dCMP deaminase</fullName>
    </alternativeName>
</protein>
<dbReference type="InterPro" id="IPR027417">
    <property type="entry name" value="P-loop_NTPase"/>
</dbReference>
<dbReference type="Pfam" id="PF00383">
    <property type="entry name" value="dCMP_cyt_deam_1"/>
    <property type="match status" value="1"/>
</dbReference>
<keyword evidence="3" id="KW-0545">Nucleotide biosynthesis</keyword>
<dbReference type="InterPro" id="IPR016192">
    <property type="entry name" value="APOBEC/CMP_deaminase_Zn-bd"/>
</dbReference>
<organism evidence="9 10">
    <name type="scientific">Stentor coeruleus</name>
    <dbReference type="NCBI Taxonomy" id="5963"/>
    <lineage>
        <taxon>Eukaryota</taxon>
        <taxon>Sar</taxon>
        <taxon>Alveolata</taxon>
        <taxon>Ciliophora</taxon>
        <taxon>Postciliodesmatophora</taxon>
        <taxon>Heterotrichea</taxon>
        <taxon>Heterotrichida</taxon>
        <taxon>Stentoridae</taxon>
        <taxon>Stentor</taxon>
    </lineage>
</organism>
<evidence type="ECO:0000313" key="9">
    <source>
        <dbReference type="EMBL" id="OMJ90043.1"/>
    </source>
</evidence>
<feature type="domain" description="CMP/dCMP-type deaminase" evidence="8">
    <location>
        <begin position="178"/>
        <end position="310"/>
    </location>
</feature>
<evidence type="ECO:0000259" key="8">
    <source>
        <dbReference type="PROSITE" id="PS51747"/>
    </source>
</evidence>
<dbReference type="InterPro" id="IPR016193">
    <property type="entry name" value="Cytidine_deaminase-like"/>
</dbReference>
<dbReference type="SUPFAM" id="SSF53927">
    <property type="entry name" value="Cytidine deaminase-like"/>
    <property type="match status" value="1"/>
</dbReference>
<dbReference type="EMBL" id="MPUH01000112">
    <property type="protein sequence ID" value="OMJ90043.1"/>
    <property type="molecule type" value="Genomic_DNA"/>
</dbReference>
<dbReference type="SUPFAM" id="SSF52540">
    <property type="entry name" value="P-loop containing nucleoside triphosphate hydrolases"/>
    <property type="match status" value="1"/>
</dbReference>
<keyword evidence="4" id="KW-0378">Hydrolase</keyword>
<dbReference type="PANTHER" id="PTHR11086">
    <property type="entry name" value="DEOXYCYTIDYLATE DEAMINASE-RELATED"/>
    <property type="match status" value="1"/>
</dbReference>
<evidence type="ECO:0000256" key="2">
    <source>
        <dbReference type="ARBA" id="ARBA00022723"/>
    </source>
</evidence>
<proteinExistence type="inferred from homology"/>
<dbReference type="Proteomes" id="UP000187209">
    <property type="component" value="Unassembled WGS sequence"/>
</dbReference>
<dbReference type="Gene3D" id="3.40.140.10">
    <property type="entry name" value="Cytidine Deaminase, domain 2"/>
    <property type="match status" value="1"/>
</dbReference>